<dbReference type="Pfam" id="PF00787">
    <property type="entry name" value="PX"/>
    <property type="match status" value="1"/>
</dbReference>
<dbReference type="InterPro" id="IPR036028">
    <property type="entry name" value="SH3-like_dom_sf"/>
</dbReference>
<sequence length="658" mass="72719">MKSLRKSLSSNGHKEQHISSPLPSSLSKPLTAIQPPKKVIRALQTHKASAPQELAFEKGDFFHVVNEVNGGEWYEAHNPASGARGLVPAAMFEEFHKGAPTPKTPAIPPTNRPNSPSSSKSQTFYAVVLHDFAAERADELEAKAGDAVTVVAQSNREWFVAKPIGKLGRPGLIPVSFVEIRDPTTGQAVQDINVLIDGGALPAVEEWKRQIMTYKANSISLGVLDDAATPQTASFASAGKRLTSGKEPAVRVQAPTPSHNHLPHHQHSPSVAHSSYSDLLPEGILISAEVTLFHYESDEYWFRVTALYQPYGQDTLPPSQQLVLFRSYNDFYDFQVQLLDTFPHEAGRDGADRILPYMPGPVPHVDAEISATRRQELDEYLHLLASLRFSARHVLEHRLIREFLALKPGDVSQDFEPQYDEIEALPPPSDRPGTRGSDYGVEERFSQLRMSNGPDSGYEENDTLGRSYDGGNLEYVSKVYPASRDRAGSNASMLSRHASNGVSMVHSRSSSRANSRIDVHDVGRSHSPLEIDAYRANSYSRSSLASSSHDPSPVRSSHAPSITASASSRSRANTPSISASVPQTAFVKIKIYDQDETVAIRVHPRVTHAQLLDKVQARLGRSPSLRYRDDMNNDFYIETDEDLRAWMDSSERHVLWAE</sequence>
<keyword evidence="8" id="KW-1185">Reference proteome</keyword>
<feature type="compositionally biased region" description="Low complexity" evidence="4">
    <location>
        <begin position="19"/>
        <end position="30"/>
    </location>
</feature>
<dbReference type="CDD" id="cd11879">
    <property type="entry name" value="SH3_Bem1p_2"/>
    <property type="match status" value="1"/>
</dbReference>
<dbReference type="OrthoDB" id="548867at2759"/>
<dbReference type="InterPro" id="IPR035548">
    <property type="entry name" value="Bem1/Scd2_SH3_1"/>
</dbReference>
<reference evidence="7 8" key="1">
    <citation type="submission" date="2021-08" db="EMBL/GenBank/DDBJ databases">
        <title>Draft Genome Sequence of Phanerochaete sordida strain YK-624.</title>
        <authorList>
            <person name="Mori T."/>
            <person name="Dohra H."/>
            <person name="Suzuki T."/>
            <person name="Kawagishi H."/>
            <person name="Hirai H."/>
        </authorList>
    </citation>
    <scope>NUCLEOTIDE SEQUENCE [LARGE SCALE GENOMIC DNA]</scope>
    <source>
        <strain evidence="7 8">YK-624</strain>
    </source>
</reference>
<feature type="domain" description="SH3" evidence="5">
    <location>
        <begin position="35"/>
        <end position="97"/>
    </location>
</feature>
<feature type="compositionally biased region" description="Low complexity" evidence="4">
    <location>
        <begin position="542"/>
        <end position="576"/>
    </location>
</feature>
<dbReference type="PANTHER" id="PTHR15706">
    <property type="entry name" value="SH3 MULTIPLE DOMAIN"/>
    <property type="match status" value="1"/>
</dbReference>
<dbReference type="CDD" id="cd11878">
    <property type="entry name" value="SH3_Bem1p_1"/>
    <property type="match status" value="1"/>
</dbReference>
<dbReference type="InterPro" id="IPR051228">
    <property type="entry name" value="NADPH_Oxidase/PX-Domain"/>
</dbReference>
<dbReference type="Gene3D" id="3.10.20.90">
    <property type="entry name" value="Phosphatidylinositol 3-kinase Catalytic Subunit, Chain A, domain 1"/>
    <property type="match status" value="1"/>
</dbReference>
<dbReference type="Gene3D" id="3.30.1520.10">
    <property type="entry name" value="Phox-like domain"/>
    <property type="match status" value="1"/>
</dbReference>
<comment type="caution">
    <text evidence="7">The sequence shown here is derived from an EMBL/GenBank/DDBJ whole genome shotgun (WGS) entry which is preliminary data.</text>
</comment>
<feature type="compositionally biased region" description="Polar residues" evidence="4">
    <location>
        <begin position="1"/>
        <end position="11"/>
    </location>
</feature>
<dbReference type="SUPFAM" id="SSF50044">
    <property type="entry name" value="SH3-domain"/>
    <property type="match status" value="2"/>
</dbReference>
<feature type="region of interest" description="Disordered" evidence="4">
    <location>
        <begin position="542"/>
        <end position="578"/>
    </location>
</feature>
<dbReference type="SMART" id="SM00312">
    <property type="entry name" value="PX"/>
    <property type="match status" value="1"/>
</dbReference>
<protein>
    <submittedName>
        <fullName evidence="7">SH3 domain-containing protein</fullName>
    </submittedName>
</protein>
<evidence type="ECO:0000256" key="3">
    <source>
        <dbReference type="PROSITE-ProRule" id="PRU00192"/>
    </source>
</evidence>
<proteinExistence type="predicted"/>
<feature type="compositionally biased region" description="Pro residues" evidence="4">
    <location>
        <begin position="102"/>
        <end position="111"/>
    </location>
</feature>
<dbReference type="GO" id="GO:0030674">
    <property type="term" value="F:protein-macromolecule adaptor activity"/>
    <property type="evidence" value="ECO:0007669"/>
    <property type="project" value="TreeGrafter"/>
</dbReference>
<dbReference type="SMART" id="SM00326">
    <property type="entry name" value="SH3"/>
    <property type="match status" value="2"/>
</dbReference>
<evidence type="ECO:0000256" key="4">
    <source>
        <dbReference type="SAM" id="MobiDB-lite"/>
    </source>
</evidence>
<feature type="domain" description="SH3" evidence="5">
    <location>
        <begin position="121"/>
        <end position="183"/>
    </location>
</feature>
<dbReference type="InterPro" id="IPR001683">
    <property type="entry name" value="PX_dom"/>
</dbReference>
<feature type="region of interest" description="Disordered" evidence="4">
    <location>
        <begin position="449"/>
        <end position="470"/>
    </location>
</feature>
<accession>A0A9P3L760</accession>
<dbReference type="GO" id="GO:0043332">
    <property type="term" value="C:mating projection tip"/>
    <property type="evidence" value="ECO:0007669"/>
    <property type="project" value="TreeGrafter"/>
</dbReference>
<feature type="region of interest" description="Disordered" evidence="4">
    <location>
        <begin position="485"/>
        <end position="524"/>
    </location>
</feature>
<dbReference type="GO" id="GO:0005737">
    <property type="term" value="C:cytoplasm"/>
    <property type="evidence" value="ECO:0007669"/>
    <property type="project" value="TreeGrafter"/>
</dbReference>
<dbReference type="InterPro" id="IPR001452">
    <property type="entry name" value="SH3_domain"/>
</dbReference>
<feature type="domain" description="PX" evidence="6">
    <location>
        <begin position="280"/>
        <end position="411"/>
    </location>
</feature>
<name>A0A9P3L760_9APHY</name>
<dbReference type="InterPro" id="IPR035549">
    <property type="entry name" value="Bem1/Scd2_SH3_2"/>
</dbReference>
<dbReference type="SUPFAM" id="SSF54277">
    <property type="entry name" value="CAD &amp; PB1 domains"/>
    <property type="match status" value="1"/>
</dbReference>
<evidence type="ECO:0000256" key="2">
    <source>
        <dbReference type="ARBA" id="ARBA00022737"/>
    </source>
</evidence>
<feature type="region of interest" description="Disordered" evidence="4">
    <location>
        <begin position="1"/>
        <end position="30"/>
    </location>
</feature>
<evidence type="ECO:0000259" key="5">
    <source>
        <dbReference type="PROSITE" id="PS50002"/>
    </source>
</evidence>
<dbReference type="PROSITE" id="PS50195">
    <property type="entry name" value="PX"/>
    <property type="match status" value="1"/>
</dbReference>
<dbReference type="Gene3D" id="2.30.30.40">
    <property type="entry name" value="SH3 Domains"/>
    <property type="match status" value="2"/>
</dbReference>
<feature type="region of interest" description="Disordered" evidence="4">
    <location>
        <begin position="97"/>
        <end position="120"/>
    </location>
</feature>
<evidence type="ECO:0000259" key="6">
    <source>
        <dbReference type="PROSITE" id="PS50195"/>
    </source>
</evidence>
<dbReference type="GO" id="GO:0000747">
    <property type="term" value="P:conjugation with cellular fusion"/>
    <property type="evidence" value="ECO:0007669"/>
    <property type="project" value="TreeGrafter"/>
</dbReference>
<organism evidence="7 8">
    <name type="scientific">Phanerochaete sordida</name>
    <dbReference type="NCBI Taxonomy" id="48140"/>
    <lineage>
        <taxon>Eukaryota</taxon>
        <taxon>Fungi</taxon>
        <taxon>Dikarya</taxon>
        <taxon>Basidiomycota</taxon>
        <taxon>Agaricomycotina</taxon>
        <taxon>Agaricomycetes</taxon>
        <taxon>Polyporales</taxon>
        <taxon>Phanerochaetaceae</taxon>
        <taxon>Phanerochaete</taxon>
    </lineage>
</organism>
<evidence type="ECO:0000256" key="1">
    <source>
        <dbReference type="ARBA" id="ARBA00022443"/>
    </source>
</evidence>
<dbReference type="CDD" id="cd06890">
    <property type="entry name" value="PX_Bem1p"/>
    <property type="match status" value="1"/>
</dbReference>
<dbReference type="GO" id="GO:0035091">
    <property type="term" value="F:phosphatidylinositol binding"/>
    <property type="evidence" value="ECO:0007669"/>
    <property type="project" value="InterPro"/>
</dbReference>
<dbReference type="AlphaFoldDB" id="A0A9P3L760"/>
<dbReference type="SUPFAM" id="SSF64268">
    <property type="entry name" value="PX domain"/>
    <property type="match status" value="1"/>
</dbReference>
<dbReference type="Pfam" id="PF00018">
    <property type="entry name" value="SH3_1"/>
    <property type="match status" value="2"/>
</dbReference>
<gene>
    <name evidence="7" type="ORF">PsYK624_007920</name>
</gene>
<keyword evidence="1 3" id="KW-0728">SH3 domain</keyword>
<dbReference type="Proteomes" id="UP000703269">
    <property type="component" value="Unassembled WGS sequence"/>
</dbReference>
<feature type="region of interest" description="Disordered" evidence="4">
    <location>
        <begin position="237"/>
        <end position="273"/>
    </location>
</feature>
<feature type="compositionally biased region" description="Basic and acidic residues" evidence="4">
    <location>
        <begin position="515"/>
        <end position="524"/>
    </location>
</feature>
<dbReference type="InterPro" id="IPR035550">
    <property type="entry name" value="Bem1/Scd2_PX"/>
</dbReference>
<evidence type="ECO:0000313" key="7">
    <source>
        <dbReference type="EMBL" id="GJE84716.1"/>
    </source>
</evidence>
<feature type="compositionally biased region" description="Polar residues" evidence="4">
    <location>
        <begin position="489"/>
        <end position="514"/>
    </location>
</feature>
<dbReference type="EMBL" id="BPQB01000001">
    <property type="protein sequence ID" value="GJE84716.1"/>
    <property type="molecule type" value="Genomic_DNA"/>
</dbReference>
<keyword evidence="2" id="KW-0677">Repeat</keyword>
<evidence type="ECO:0000313" key="8">
    <source>
        <dbReference type="Proteomes" id="UP000703269"/>
    </source>
</evidence>
<dbReference type="PANTHER" id="PTHR15706:SF2">
    <property type="entry name" value="SH3 AND PX DOMAIN-CONTAINING PROTEIN 2A"/>
    <property type="match status" value="1"/>
</dbReference>
<dbReference type="PROSITE" id="PS50002">
    <property type="entry name" value="SH3"/>
    <property type="match status" value="2"/>
</dbReference>
<dbReference type="InterPro" id="IPR036871">
    <property type="entry name" value="PX_dom_sf"/>
</dbReference>